<dbReference type="AlphaFoldDB" id="A0A8R1HTT4"/>
<accession>A0A8R1HTT4</accession>
<keyword evidence="5 13" id="KW-0067">ATP-binding</keyword>
<dbReference type="Gene3D" id="3.40.50.12780">
    <property type="entry name" value="N-terminal domain of ligase-like"/>
    <property type="match status" value="1"/>
</dbReference>
<dbReference type="InterPro" id="IPR042099">
    <property type="entry name" value="ANL_N_sf"/>
</dbReference>
<comment type="function">
    <text evidence="13">Catalyzes the conversion of long-chain fatty acids to their active form acyl-CoAs for both synthesis of cellular lipids, and degradation via beta-oxidation.</text>
</comment>
<evidence type="ECO:0000256" key="2">
    <source>
        <dbReference type="ARBA" id="ARBA00022598"/>
    </source>
</evidence>
<dbReference type="CDD" id="cd05927">
    <property type="entry name" value="LC-FACS_euk"/>
    <property type="match status" value="1"/>
</dbReference>
<dbReference type="EnsemblMetazoa" id="CJA06820.1">
    <property type="protein sequence ID" value="CJA06820.1"/>
    <property type="gene ID" value="WBGene00126024"/>
</dbReference>
<keyword evidence="4 13" id="KW-0276">Fatty acid metabolism</keyword>
<dbReference type="EC" id="6.2.1.3" evidence="13"/>
<evidence type="ECO:0000256" key="12">
    <source>
        <dbReference type="ARBA" id="ARBA00049139"/>
    </source>
</evidence>
<evidence type="ECO:0000256" key="3">
    <source>
        <dbReference type="ARBA" id="ARBA00022741"/>
    </source>
</evidence>
<dbReference type="Pfam" id="PF00501">
    <property type="entry name" value="AMP-binding"/>
    <property type="match status" value="1"/>
</dbReference>
<organism evidence="15 16">
    <name type="scientific">Caenorhabditis japonica</name>
    <dbReference type="NCBI Taxonomy" id="281687"/>
    <lineage>
        <taxon>Eukaryota</taxon>
        <taxon>Metazoa</taxon>
        <taxon>Ecdysozoa</taxon>
        <taxon>Nematoda</taxon>
        <taxon>Chromadorea</taxon>
        <taxon>Rhabditida</taxon>
        <taxon>Rhabditina</taxon>
        <taxon>Rhabditomorpha</taxon>
        <taxon>Rhabditoidea</taxon>
        <taxon>Rhabditidae</taxon>
        <taxon>Peloderinae</taxon>
        <taxon>Caenorhabditis</taxon>
    </lineage>
</organism>
<dbReference type="GO" id="GO:0005783">
    <property type="term" value="C:endoplasmic reticulum"/>
    <property type="evidence" value="ECO:0007669"/>
    <property type="project" value="TreeGrafter"/>
</dbReference>
<proteinExistence type="inferred from homology"/>
<dbReference type="Proteomes" id="UP000005237">
    <property type="component" value="Unassembled WGS sequence"/>
</dbReference>
<protein>
    <recommendedName>
        <fullName evidence="13">Long-chain-fatty-acid--CoA ligase</fullName>
        <ecNumber evidence="13">6.2.1.3</ecNumber>
    </recommendedName>
</protein>
<evidence type="ECO:0000256" key="5">
    <source>
        <dbReference type="ARBA" id="ARBA00022840"/>
    </source>
</evidence>
<comment type="catalytic activity">
    <reaction evidence="12">
        <text>hexadecanoate + ATP + CoA = hexadecanoyl-CoA + AMP + diphosphate</text>
        <dbReference type="Rhea" id="RHEA:30751"/>
        <dbReference type="ChEBI" id="CHEBI:7896"/>
        <dbReference type="ChEBI" id="CHEBI:30616"/>
        <dbReference type="ChEBI" id="CHEBI:33019"/>
        <dbReference type="ChEBI" id="CHEBI:57287"/>
        <dbReference type="ChEBI" id="CHEBI:57379"/>
        <dbReference type="ChEBI" id="CHEBI:456215"/>
    </reaction>
    <physiologicalReaction direction="left-to-right" evidence="12">
        <dbReference type="Rhea" id="RHEA:30752"/>
    </physiologicalReaction>
</comment>
<evidence type="ECO:0000256" key="1">
    <source>
        <dbReference type="ARBA" id="ARBA00006432"/>
    </source>
</evidence>
<evidence type="ECO:0000256" key="8">
    <source>
        <dbReference type="ARBA" id="ARBA00024495"/>
    </source>
</evidence>
<keyword evidence="16" id="KW-1185">Reference proteome</keyword>
<comment type="catalytic activity">
    <reaction evidence="10">
        <text>(5Z,8Z,11Z,14Z)-eicosatetraenoate + ATP + CoA = (5Z,8Z,11Z,14Z)-eicosatetraenoyl-CoA + AMP + diphosphate</text>
        <dbReference type="Rhea" id="RHEA:19713"/>
        <dbReference type="ChEBI" id="CHEBI:30616"/>
        <dbReference type="ChEBI" id="CHEBI:32395"/>
        <dbReference type="ChEBI" id="CHEBI:33019"/>
        <dbReference type="ChEBI" id="CHEBI:57287"/>
        <dbReference type="ChEBI" id="CHEBI:57368"/>
        <dbReference type="ChEBI" id="CHEBI:456215"/>
        <dbReference type="EC" id="6.2.1.15"/>
    </reaction>
    <physiologicalReaction direction="left-to-right" evidence="10">
        <dbReference type="Rhea" id="RHEA:19714"/>
    </physiologicalReaction>
</comment>
<comment type="catalytic activity">
    <reaction evidence="6">
        <text>5-hydroxy-(6E,8Z,11Z,14Z)-eicosatetraenoate + ATP + CoA = 5-hydroxy-(6E,8Z,11Z,14Z)-eicosatetraenoyl-CoA + AMP + diphosphate</text>
        <dbReference type="Rhea" id="RHEA:52108"/>
        <dbReference type="ChEBI" id="CHEBI:30616"/>
        <dbReference type="ChEBI" id="CHEBI:33019"/>
        <dbReference type="ChEBI" id="CHEBI:57287"/>
        <dbReference type="ChEBI" id="CHEBI:65341"/>
        <dbReference type="ChEBI" id="CHEBI:136407"/>
        <dbReference type="ChEBI" id="CHEBI:456215"/>
    </reaction>
    <physiologicalReaction direction="left-to-right" evidence="6">
        <dbReference type="Rhea" id="RHEA:52109"/>
    </physiologicalReaction>
</comment>
<sequence>MSYRGLKVITRQAIIQSSFKHGLARNSHSIIISQDRGFFFKKAHEPRCDLKNQSIVQKDGSRKSAWIGDQPLYTLCYDGCATTYDAVRRGPKVGGKEMMGKRVMKDGNLVWEWITYEQALETSDYVSRAVRKLGIAVGEKSNIGIYSKNRSEWVLADMGLHNFSNVTVPLYDTISNDDLHYITSLCELPLMFVDMEEKTKLLIRDKSYLPTLKYIVQFDKVSQEALQLARENDFQLFSFDEFVEMGKKEKHLPHVPPKPETLATISFTSGTTGRPKGVMLSHMNLISATLSSDEFEKSTNGGDAYLSYLPLAHIYERLCTLTNFSNGAKIGFFRGDPTLLLEDIQSLDPVSVATVPRVIDKLHKGVMKQVQDKPIKRTILKAAMAYKDCHYRMTGKATRDTWADKYILRKVQALLGSNIKQIIIGAAKSDMSALKFMRTAMGIEVLEGYGQTETSGPTSIQLVGDTRVGTVGPPTANCLIKLVDVPDLGYFADKNEGEILVKGNNVTSGYYKNPEATKAAFTEDGFLRTGDIGRFTPEGSLLIVDRIKNVFKLPQGKFVAPDLIEALYTSSRFVQQIYVHGDLTKPWLVAILVPDPEHLATYAQHKHNITGKSFEELCKMEVLADDALRHLVQLTEGNDRPRYEGVYAVHLTPIAFSVQNDLTTPTMKSKRNKIAAYFKSEIDAMYKKIESSEKSS</sequence>
<evidence type="ECO:0000256" key="11">
    <source>
        <dbReference type="ARBA" id="ARBA00024565"/>
    </source>
</evidence>
<evidence type="ECO:0000313" key="16">
    <source>
        <dbReference type="Proteomes" id="UP000005237"/>
    </source>
</evidence>
<comment type="catalytic activity">
    <reaction evidence="9">
        <text>15-hydroxy-(5Z,8Z,11Z,13E)-eicosatetraenoate + ATP + CoA = 15-hydroxy-(5Z,8Z,11Z,13E)-eicosatetraenoyl-CoA + AMP + diphosphate</text>
        <dbReference type="Rhea" id="RHEA:52116"/>
        <dbReference type="ChEBI" id="CHEBI:30616"/>
        <dbReference type="ChEBI" id="CHEBI:33019"/>
        <dbReference type="ChEBI" id="CHEBI:57287"/>
        <dbReference type="ChEBI" id="CHEBI:78832"/>
        <dbReference type="ChEBI" id="CHEBI:136409"/>
        <dbReference type="ChEBI" id="CHEBI:456215"/>
    </reaction>
    <physiologicalReaction direction="left-to-right" evidence="9">
        <dbReference type="Rhea" id="RHEA:52117"/>
    </physiologicalReaction>
</comment>
<dbReference type="GO" id="GO:0005524">
    <property type="term" value="F:ATP binding"/>
    <property type="evidence" value="ECO:0007669"/>
    <property type="project" value="UniProtKB-KW"/>
</dbReference>
<dbReference type="PANTHER" id="PTHR43272">
    <property type="entry name" value="LONG-CHAIN-FATTY-ACID--COA LIGASE"/>
    <property type="match status" value="1"/>
</dbReference>
<comment type="catalytic activity">
    <reaction evidence="7">
        <text>a long-chain fatty acid + ATP + CoA = a long-chain fatty acyl-CoA + AMP + diphosphate</text>
        <dbReference type="Rhea" id="RHEA:15421"/>
        <dbReference type="ChEBI" id="CHEBI:30616"/>
        <dbReference type="ChEBI" id="CHEBI:33019"/>
        <dbReference type="ChEBI" id="CHEBI:57287"/>
        <dbReference type="ChEBI" id="CHEBI:57560"/>
        <dbReference type="ChEBI" id="CHEBI:83139"/>
        <dbReference type="ChEBI" id="CHEBI:456215"/>
        <dbReference type="EC" id="6.2.1.3"/>
    </reaction>
    <physiologicalReaction direction="left-to-right" evidence="7">
        <dbReference type="Rhea" id="RHEA:15422"/>
    </physiologicalReaction>
</comment>
<keyword evidence="3 13" id="KW-0547">Nucleotide-binding</keyword>
<evidence type="ECO:0000256" key="10">
    <source>
        <dbReference type="ARBA" id="ARBA00024548"/>
    </source>
</evidence>
<evidence type="ECO:0000256" key="13">
    <source>
        <dbReference type="RuleBase" id="RU369030"/>
    </source>
</evidence>
<evidence type="ECO:0000256" key="6">
    <source>
        <dbReference type="ARBA" id="ARBA00024469"/>
    </source>
</evidence>
<keyword evidence="13" id="KW-0443">Lipid metabolism</keyword>
<keyword evidence="2 13" id="KW-0436">Ligase</keyword>
<dbReference type="GO" id="GO:0047676">
    <property type="term" value="F:arachidonate-CoA ligase activity"/>
    <property type="evidence" value="ECO:0007669"/>
    <property type="project" value="UniProtKB-EC"/>
</dbReference>
<comment type="catalytic activity">
    <reaction evidence="8">
        <text>12-hydroxy-(5Z,8Z,10E,14Z)-eicosatetraenoate + ATP + CoA = 12-hydroxy-(5Z,8Z,10E,14Z)-eicosatetraenoyl-CoA + AMP + diphosphate</text>
        <dbReference type="Rhea" id="RHEA:52112"/>
        <dbReference type="ChEBI" id="CHEBI:30616"/>
        <dbReference type="ChEBI" id="CHEBI:33019"/>
        <dbReference type="ChEBI" id="CHEBI:57287"/>
        <dbReference type="ChEBI" id="CHEBI:90718"/>
        <dbReference type="ChEBI" id="CHEBI:136408"/>
        <dbReference type="ChEBI" id="CHEBI:456215"/>
    </reaction>
    <physiologicalReaction direction="left-to-right" evidence="8">
        <dbReference type="Rhea" id="RHEA:52113"/>
    </physiologicalReaction>
</comment>
<reference evidence="15" key="2">
    <citation type="submission" date="2022-06" db="UniProtKB">
        <authorList>
            <consortium name="EnsemblMetazoa"/>
        </authorList>
    </citation>
    <scope>IDENTIFICATION</scope>
    <source>
        <strain evidence="15">DF5081</strain>
    </source>
</reference>
<dbReference type="InterPro" id="IPR000873">
    <property type="entry name" value="AMP-dep_synth/lig_dom"/>
</dbReference>
<dbReference type="PROSITE" id="PS00455">
    <property type="entry name" value="AMP_BINDING"/>
    <property type="match status" value="1"/>
</dbReference>
<evidence type="ECO:0000259" key="14">
    <source>
        <dbReference type="Pfam" id="PF00501"/>
    </source>
</evidence>
<dbReference type="InterPro" id="IPR020845">
    <property type="entry name" value="AMP-binding_CS"/>
</dbReference>
<reference evidence="16" key="1">
    <citation type="submission" date="2010-08" db="EMBL/GenBank/DDBJ databases">
        <authorList>
            <consortium name="Caenorhabditis japonica Sequencing Consortium"/>
            <person name="Wilson R.K."/>
        </authorList>
    </citation>
    <scope>NUCLEOTIDE SEQUENCE [LARGE SCALE GENOMIC DNA]</scope>
    <source>
        <strain evidence="16">DF5081</strain>
    </source>
</reference>
<dbReference type="InterPro" id="IPR045311">
    <property type="entry name" value="LC-FACS_euk"/>
</dbReference>
<evidence type="ECO:0000256" key="4">
    <source>
        <dbReference type="ARBA" id="ARBA00022832"/>
    </source>
</evidence>
<dbReference type="SUPFAM" id="SSF56801">
    <property type="entry name" value="Acetyl-CoA synthetase-like"/>
    <property type="match status" value="1"/>
</dbReference>
<evidence type="ECO:0000256" key="7">
    <source>
        <dbReference type="ARBA" id="ARBA00024484"/>
    </source>
</evidence>
<name>A0A8R1HTT4_CAEJA</name>
<comment type="catalytic activity">
    <reaction evidence="11">
        <text>(E)-hexadec-2-enoate + ATP + CoA = (2E)-hexadecenoyl-CoA + AMP + diphosphate</text>
        <dbReference type="Rhea" id="RHEA:36139"/>
        <dbReference type="ChEBI" id="CHEBI:30616"/>
        <dbReference type="ChEBI" id="CHEBI:33019"/>
        <dbReference type="ChEBI" id="CHEBI:57287"/>
        <dbReference type="ChEBI" id="CHEBI:61526"/>
        <dbReference type="ChEBI" id="CHEBI:72745"/>
        <dbReference type="ChEBI" id="CHEBI:456215"/>
    </reaction>
    <physiologicalReaction direction="left-to-right" evidence="11">
        <dbReference type="Rhea" id="RHEA:36140"/>
    </physiologicalReaction>
</comment>
<dbReference type="PANTHER" id="PTHR43272:SF33">
    <property type="entry name" value="AMP-BINDING DOMAIN-CONTAINING PROTEIN-RELATED"/>
    <property type="match status" value="1"/>
</dbReference>
<dbReference type="GO" id="GO:0016020">
    <property type="term" value="C:membrane"/>
    <property type="evidence" value="ECO:0007669"/>
    <property type="project" value="TreeGrafter"/>
</dbReference>
<evidence type="ECO:0000313" key="15">
    <source>
        <dbReference type="EnsemblMetazoa" id="CJA06820.1"/>
    </source>
</evidence>
<evidence type="ECO:0000256" key="9">
    <source>
        <dbReference type="ARBA" id="ARBA00024532"/>
    </source>
</evidence>
<feature type="domain" description="AMP-dependent synthetase/ligase" evidence="14">
    <location>
        <begin position="106"/>
        <end position="511"/>
    </location>
</feature>
<comment type="similarity">
    <text evidence="1 13">Belongs to the ATP-dependent AMP-binding enzyme family.</text>
</comment>